<accession>T0RJN0</accession>
<protein>
    <submittedName>
        <fullName evidence="1">Uncharacterized protein</fullName>
    </submittedName>
</protein>
<dbReference type="Proteomes" id="UP000030762">
    <property type="component" value="Unassembled WGS sequence"/>
</dbReference>
<dbReference type="InParanoid" id="T0RJN0"/>
<dbReference type="InterPro" id="IPR036770">
    <property type="entry name" value="Ankyrin_rpt-contain_sf"/>
</dbReference>
<dbReference type="OrthoDB" id="71265at2759"/>
<dbReference type="GeneID" id="19952865"/>
<dbReference type="Pfam" id="PF12796">
    <property type="entry name" value="Ank_2"/>
    <property type="match status" value="1"/>
</dbReference>
<dbReference type="Pfam" id="PF13637">
    <property type="entry name" value="Ank_4"/>
    <property type="match status" value="1"/>
</dbReference>
<gene>
    <name evidence="1" type="ORF">SDRG_12138</name>
</gene>
<dbReference type="InterPro" id="IPR052050">
    <property type="entry name" value="SecEffector_AnkRepeat"/>
</dbReference>
<dbReference type="PANTHER" id="PTHR46586:SF3">
    <property type="entry name" value="ANKYRIN REPEAT-CONTAINING PROTEIN"/>
    <property type="match status" value="1"/>
</dbReference>
<reference evidence="1 2" key="1">
    <citation type="submission" date="2012-04" db="EMBL/GenBank/DDBJ databases">
        <title>The Genome Sequence of Saprolegnia declina VS20.</title>
        <authorList>
            <consortium name="The Broad Institute Genome Sequencing Platform"/>
            <person name="Russ C."/>
            <person name="Nusbaum C."/>
            <person name="Tyler B."/>
            <person name="van West P."/>
            <person name="Dieguez-Uribeondo J."/>
            <person name="de Bruijn I."/>
            <person name="Tripathy S."/>
            <person name="Jiang R."/>
            <person name="Young S.K."/>
            <person name="Zeng Q."/>
            <person name="Gargeya S."/>
            <person name="Fitzgerald M."/>
            <person name="Haas B."/>
            <person name="Abouelleil A."/>
            <person name="Alvarado L."/>
            <person name="Arachchi H.M."/>
            <person name="Berlin A."/>
            <person name="Chapman S.B."/>
            <person name="Goldberg J."/>
            <person name="Griggs A."/>
            <person name="Gujja S."/>
            <person name="Hansen M."/>
            <person name="Howarth C."/>
            <person name="Imamovic A."/>
            <person name="Larimer J."/>
            <person name="McCowen C."/>
            <person name="Montmayeur A."/>
            <person name="Murphy C."/>
            <person name="Neiman D."/>
            <person name="Pearson M."/>
            <person name="Priest M."/>
            <person name="Roberts A."/>
            <person name="Saif S."/>
            <person name="Shea T."/>
            <person name="Sisk P."/>
            <person name="Sykes S."/>
            <person name="Wortman J."/>
            <person name="Nusbaum C."/>
            <person name="Birren B."/>
        </authorList>
    </citation>
    <scope>NUCLEOTIDE SEQUENCE [LARGE SCALE GENOMIC DNA]</scope>
    <source>
        <strain evidence="1 2">VS20</strain>
    </source>
</reference>
<dbReference type="VEuPathDB" id="FungiDB:SDRG_12138"/>
<dbReference type="OMA" id="DNAMLAY"/>
<sequence>MAASDVLRSRELLAIIAAHQSGLPEAVADIPRLTSAVRLAGYTDIKYLTNIPLRFASLPYLQRYRDPATMLLARALILATSRNSQNVDPALPLHLLVVEGNVATVALWLRCKPGFVTSRTLELAAVASQGAVLRFLYDRYPALATPTVMDLVAKAGDATLLRWLHAAGASCTKAAMDGAAMNGHLDAVVFLHEARTEGCTKIAATAAVRNGHADIVRFLLEHRTEGIDPYLRHSIPYINYHTHSVIGTTHVGAVDAAMARSLLASEAVQLVTKEALGFAELQHFYSRGYCTMAKSLLEWAVTRHDNAMLAYVLDGICTEHAQPKSDDEWLPPLGDWKNSRAIDLAAFYGNVAALELLHASRLQCASARAMAFASYNGHLHVLQWLHAHRRDGCSEDALALAAARGHLHVVRWLLEVYQVPMTQAALATAAYVGDLAIVTYLSKLPYTDGRENVRSGGLCRSFLPKNGGALDRGGGDYVNGPAAKWAARNGHFDVLQVLLAAGHTL</sequence>
<dbReference type="Gene3D" id="1.25.40.20">
    <property type="entry name" value="Ankyrin repeat-containing domain"/>
    <property type="match status" value="2"/>
</dbReference>
<evidence type="ECO:0000313" key="2">
    <source>
        <dbReference type="Proteomes" id="UP000030762"/>
    </source>
</evidence>
<name>T0RJN0_SAPDV</name>
<proteinExistence type="predicted"/>
<keyword evidence="2" id="KW-1185">Reference proteome</keyword>
<dbReference type="RefSeq" id="XP_008616420.1">
    <property type="nucleotide sequence ID" value="XM_008618198.1"/>
</dbReference>
<dbReference type="InterPro" id="IPR002110">
    <property type="entry name" value="Ankyrin_rpt"/>
</dbReference>
<evidence type="ECO:0000313" key="1">
    <source>
        <dbReference type="EMBL" id="EQC30077.1"/>
    </source>
</evidence>
<organism evidence="1 2">
    <name type="scientific">Saprolegnia diclina (strain VS20)</name>
    <dbReference type="NCBI Taxonomy" id="1156394"/>
    <lineage>
        <taxon>Eukaryota</taxon>
        <taxon>Sar</taxon>
        <taxon>Stramenopiles</taxon>
        <taxon>Oomycota</taxon>
        <taxon>Saprolegniomycetes</taxon>
        <taxon>Saprolegniales</taxon>
        <taxon>Saprolegniaceae</taxon>
        <taxon>Saprolegnia</taxon>
    </lineage>
</organism>
<dbReference type="SUPFAM" id="SSF48403">
    <property type="entry name" value="Ankyrin repeat"/>
    <property type="match status" value="1"/>
</dbReference>
<dbReference type="EMBL" id="JH767178">
    <property type="protein sequence ID" value="EQC30077.1"/>
    <property type="molecule type" value="Genomic_DNA"/>
</dbReference>
<dbReference type="AlphaFoldDB" id="T0RJN0"/>
<dbReference type="PANTHER" id="PTHR46586">
    <property type="entry name" value="ANKYRIN REPEAT-CONTAINING PROTEIN"/>
    <property type="match status" value="1"/>
</dbReference>